<evidence type="ECO:0000259" key="1">
    <source>
        <dbReference type="Pfam" id="PF01726"/>
    </source>
</evidence>
<organism evidence="2 3">
    <name type="scientific">Corynebacterium alimapuense</name>
    <dbReference type="NCBI Taxonomy" id="1576874"/>
    <lineage>
        <taxon>Bacteria</taxon>
        <taxon>Bacillati</taxon>
        <taxon>Actinomycetota</taxon>
        <taxon>Actinomycetes</taxon>
        <taxon>Mycobacteriales</taxon>
        <taxon>Corynebacteriaceae</taxon>
        <taxon>Corynebacterium</taxon>
    </lineage>
</organism>
<evidence type="ECO:0000313" key="2">
    <source>
        <dbReference type="EMBL" id="RNE48053.1"/>
    </source>
</evidence>
<dbReference type="GO" id="GO:0006508">
    <property type="term" value="P:proteolysis"/>
    <property type="evidence" value="ECO:0007669"/>
    <property type="project" value="InterPro"/>
</dbReference>
<dbReference type="Pfam" id="PF01726">
    <property type="entry name" value="LexA_DNA_bind"/>
    <property type="match status" value="1"/>
</dbReference>
<evidence type="ECO:0000313" key="3">
    <source>
        <dbReference type="Proteomes" id="UP000266975"/>
    </source>
</evidence>
<dbReference type="OrthoDB" id="5146809at2"/>
<comment type="caution">
    <text evidence="2">The sequence shown here is derived from an EMBL/GenBank/DDBJ whole genome shotgun (WGS) entry which is preliminary data.</text>
</comment>
<feature type="domain" description="LexA repressor DNA-binding" evidence="1">
    <location>
        <begin position="503"/>
        <end position="548"/>
    </location>
</feature>
<name>A0A3M8K4A3_9CORY</name>
<dbReference type="SUPFAM" id="SSF46785">
    <property type="entry name" value="Winged helix' DNA-binding domain"/>
    <property type="match status" value="1"/>
</dbReference>
<dbReference type="EMBL" id="PTJO01000007">
    <property type="protein sequence ID" value="RNE48053.1"/>
    <property type="molecule type" value="Genomic_DNA"/>
</dbReference>
<dbReference type="AlphaFoldDB" id="A0A3M8K4A3"/>
<sequence length="551" mass="61672">MSCIHSIASQRTQATPLQRECHHDTLPAYVPVTSGDHAPSLWSDARRYRDDSGYRDELEAWFVTQMATHTVTELNDRGWCHHDAEILLDHLGRDGLHCAKDRSSITKAWSSTRDEYGHRTPLVWPRERVHLAEYIHFINASYAAVIVIDVDHVGAPGGRLSELSMDVRDQVEKLTRVNLGPNWIGVNPASGKSQMLWYIDPVYKAGEVVSRPWKLLEALHAELQGFFEADKNFSHGWSRNPIYDGDNLGAYRWYAQHHEVFHMRLLSAGLWMLQGESVATLEDKGVKDRRKTQRFSSGRELINAARANTEAARVKAERARQAQEVLAGLEDADLGALFAASDEDVVDGVRVVWQSPGRAQRDVTAFQHALKTAGVLYRSGGKMTDDRIIDAYRQAYEVAQSVGADGRGREEPPMRDLRSLARRVRGYVSGGKGVRQAVAKERPVSVGMNSSERKALSTLGRRGGKKAAERWNDPDSEYTKAQLNKLRKTHRRKQIQGQTTRARIQAFIGEQFIEAGTTPTRREIAEAVGCTPRTVTTHLAALREAGMLPGS</sequence>
<dbReference type="GO" id="GO:0004252">
    <property type="term" value="F:serine-type endopeptidase activity"/>
    <property type="evidence" value="ECO:0007669"/>
    <property type="project" value="InterPro"/>
</dbReference>
<protein>
    <recommendedName>
        <fullName evidence="1">LexA repressor DNA-binding domain-containing protein</fullName>
    </recommendedName>
</protein>
<dbReference type="Proteomes" id="UP000266975">
    <property type="component" value="Unassembled WGS sequence"/>
</dbReference>
<dbReference type="InterPro" id="IPR036388">
    <property type="entry name" value="WH-like_DNA-bd_sf"/>
</dbReference>
<gene>
    <name evidence="2" type="ORF">C5L39_10470</name>
</gene>
<dbReference type="Pfam" id="PF03090">
    <property type="entry name" value="Replicase"/>
    <property type="match status" value="1"/>
</dbReference>
<dbReference type="Gene3D" id="1.10.10.10">
    <property type="entry name" value="Winged helix-like DNA-binding domain superfamily/Winged helix DNA-binding domain"/>
    <property type="match status" value="1"/>
</dbReference>
<dbReference type="InterPro" id="IPR006199">
    <property type="entry name" value="LexA_DNA-bd_dom"/>
</dbReference>
<keyword evidence="3" id="KW-1185">Reference proteome</keyword>
<accession>A0A3M8K4A3</accession>
<proteinExistence type="predicted"/>
<dbReference type="InterPro" id="IPR004322">
    <property type="entry name" value="Plasmid_replicase_bac"/>
</dbReference>
<reference evidence="2 3" key="1">
    <citation type="submission" date="2018-02" db="EMBL/GenBank/DDBJ databases">
        <title>Corynebacterium alimpuense sp. nov., a marine obligate actinomycete isolated from sediments of Valparaiso bay, Chile.</title>
        <authorList>
            <person name="Claverias F."/>
            <person name="Gonzales-Siles L."/>
            <person name="Salva-Serra F."/>
            <person name="Inganaes E."/>
            <person name="Molin K."/>
            <person name="Cumsille A."/>
            <person name="Undabarrena A."/>
            <person name="Couve E."/>
            <person name="Moore E.R.B."/>
            <person name="Gomila M."/>
            <person name="Camara B."/>
        </authorList>
    </citation>
    <scope>NUCLEOTIDE SEQUENCE [LARGE SCALE GENOMIC DNA]</scope>
    <source>
        <strain evidence="2 3">CCUG 69366</strain>
    </source>
</reference>
<dbReference type="InterPro" id="IPR036390">
    <property type="entry name" value="WH_DNA-bd_sf"/>
</dbReference>